<dbReference type="InterPro" id="IPR042070">
    <property type="entry name" value="PucR_C-HTH_sf"/>
</dbReference>
<proteinExistence type="predicted"/>
<sequence length="511" mass="54243">MIVADLLADQSLQLRLHTPSSRSRLGRRISWCAPAEIADPTPYLSRNVLVLTTGTGMAAGDARMWQAYVGRLGSVPVAAIAFGTGPAHQVVPPGLARAATSLDVPLLEVPRSVSFLQVHRHVATVIEAEALDTRIRAWALAEACSRHVPAGASVRKMLGEVARAAGGAAALADGGGTVIARWPASSRWSEEDLRTARGDDGDERSVRLPMAGPDSFRLVVRGNPGGGSLPALLGPAATVMAVQLRTSLETSSHKQSQLKTLLAQAPDWRGVTLREFTQTFRPTGLDTREPTLAVAAAPGEGRLSEVWKIRLALQEAFAELRMTRLDGLVFALAQRPTGSAGQDGKGRSLAETLARLLRSTVPDQAVVLKGPCDSVDELRLGLYQAAGLARKTAGPVAAPGLSIVALAAAAAGQGAHTEARELLAPVLAYDRGHSAALLETLRTYLHNDCRSLQTCGMLFIHRNTLAQRLRKLESLLGLRLDTLEGQATCLMALRLHDRSTRTGRAASPGRE</sequence>
<dbReference type="Proteomes" id="UP000523795">
    <property type="component" value="Unassembled WGS sequence"/>
</dbReference>
<evidence type="ECO:0000313" key="4">
    <source>
        <dbReference type="Proteomes" id="UP000523795"/>
    </source>
</evidence>
<organism evidence="3 4">
    <name type="scientific">Arthrobacter deserti</name>
    <dbReference type="NCBI Taxonomy" id="1742687"/>
    <lineage>
        <taxon>Bacteria</taxon>
        <taxon>Bacillati</taxon>
        <taxon>Actinomycetota</taxon>
        <taxon>Actinomycetes</taxon>
        <taxon>Micrococcales</taxon>
        <taxon>Micrococcaceae</taxon>
        <taxon>Arthrobacter</taxon>
    </lineage>
</organism>
<dbReference type="Pfam" id="PF07905">
    <property type="entry name" value="PucR"/>
    <property type="match status" value="1"/>
</dbReference>
<protein>
    <recommendedName>
        <fullName evidence="5">PucR family transcriptional regulator</fullName>
    </recommendedName>
</protein>
<dbReference type="InterPro" id="IPR025736">
    <property type="entry name" value="PucR_C-HTH_dom"/>
</dbReference>
<dbReference type="EMBL" id="JAAZSR010000112">
    <property type="protein sequence ID" value="NKX50646.1"/>
    <property type="molecule type" value="Genomic_DNA"/>
</dbReference>
<evidence type="ECO:0000313" key="3">
    <source>
        <dbReference type="EMBL" id="NKX50646.1"/>
    </source>
</evidence>
<keyword evidence="4" id="KW-1185">Reference proteome</keyword>
<dbReference type="InterPro" id="IPR012914">
    <property type="entry name" value="PucR_dom"/>
</dbReference>
<gene>
    <name evidence="3" type="ORF">HER39_08715</name>
</gene>
<dbReference type="PANTHER" id="PTHR33744">
    <property type="entry name" value="CARBOHYDRATE DIACID REGULATOR"/>
    <property type="match status" value="1"/>
</dbReference>
<dbReference type="Pfam" id="PF13556">
    <property type="entry name" value="HTH_30"/>
    <property type="match status" value="1"/>
</dbReference>
<feature type="domain" description="Purine catabolism PurC-like" evidence="1">
    <location>
        <begin position="5"/>
        <end position="126"/>
    </location>
</feature>
<evidence type="ECO:0000259" key="2">
    <source>
        <dbReference type="Pfam" id="PF13556"/>
    </source>
</evidence>
<name>A0ABX1JPK9_9MICC</name>
<dbReference type="Gene3D" id="1.10.10.2840">
    <property type="entry name" value="PucR C-terminal helix-turn-helix domain"/>
    <property type="match status" value="1"/>
</dbReference>
<evidence type="ECO:0008006" key="5">
    <source>
        <dbReference type="Google" id="ProtNLM"/>
    </source>
</evidence>
<reference evidence="3 4" key="1">
    <citation type="submission" date="2020-04" db="EMBL/GenBank/DDBJ databases">
        <authorList>
            <person name="Liu S."/>
        </authorList>
    </citation>
    <scope>NUCLEOTIDE SEQUENCE [LARGE SCALE GENOMIC DNA]</scope>
    <source>
        <strain evidence="3 4">CGMCC 1.15091</strain>
    </source>
</reference>
<dbReference type="InterPro" id="IPR051448">
    <property type="entry name" value="CdaR-like_regulators"/>
</dbReference>
<dbReference type="PANTHER" id="PTHR33744:SF1">
    <property type="entry name" value="DNA-BINDING TRANSCRIPTIONAL ACTIVATOR ADER"/>
    <property type="match status" value="1"/>
</dbReference>
<accession>A0ABX1JPK9</accession>
<evidence type="ECO:0000259" key="1">
    <source>
        <dbReference type="Pfam" id="PF07905"/>
    </source>
</evidence>
<feature type="domain" description="PucR C-terminal helix-turn-helix" evidence="2">
    <location>
        <begin position="437"/>
        <end position="495"/>
    </location>
</feature>
<comment type="caution">
    <text evidence="3">The sequence shown here is derived from an EMBL/GenBank/DDBJ whole genome shotgun (WGS) entry which is preliminary data.</text>
</comment>